<accession>A0A0H3DLA2</accession>
<proteinExistence type="predicted"/>
<dbReference type="Proteomes" id="UP000007756">
    <property type="component" value="Chromosome"/>
</dbReference>
<keyword evidence="1" id="KW-0812">Transmembrane</keyword>
<name>A0A0H3DLA2_MYCPB</name>
<dbReference type="KEGG" id="mpj:MPNE_0716"/>
<dbReference type="STRING" id="722438.F539_03460"/>
<dbReference type="AlphaFoldDB" id="A0A0H3DLA2"/>
<reference evidence="2 3" key="1">
    <citation type="journal article" date="2010" name="Appl. Environ. Microbiol.">
        <title>Targeted chromosomal knockouts in Mycoplasma pneumoniae.</title>
        <authorList>
            <person name="Krishnakumar R."/>
            <person name="Assad-Garcia N."/>
            <person name="Benders G.A."/>
            <person name="Phan Q."/>
            <person name="Montague M.G."/>
            <person name="Glass J.I."/>
        </authorList>
    </citation>
    <scope>NUCLEOTIDE SEQUENCE [LARGE SCALE GENOMIC DNA]</scope>
    <source>
        <strain evidence="3">ATCC 15531 / DSM 22911 / NBRC 14401 / NCTC 10119 / FH</strain>
    </source>
</reference>
<keyword evidence="1" id="KW-0472">Membrane</keyword>
<protein>
    <submittedName>
        <fullName evidence="2">Uncharacterized protein</fullName>
    </submittedName>
</protein>
<dbReference type="EMBL" id="CP002077">
    <property type="protein sequence ID" value="ADK87025.1"/>
    <property type="molecule type" value="Genomic_DNA"/>
</dbReference>
<dbReference type="HOGENOM" id="CLU_1007689_0_0_14"/>
<dbReference type="PaxDb" id="722438-MPNE_0716"/>
<keyword evidence="1" id="KW-1133">Transmembrane helix</keyword>
<evidence type="ECO:0000313" key="2">
    <source>
        <dbReference type="EMBL" id="ADK87025.1"/>
    </source>
</evidence>
<gene>
    <name evidence="2" type="ordered locus">MPNE_0716</name>
</gene>
<evidence type="ECO:0000313" key="3">
    <source>
        <dbReference type="Proteomes" id="UP000007756"/>
    </source>
</evidence>
<dbReference type="eggNOG" id="ENOG5031ZAC">
    <property type="taxonomic scope" value="Bacteria"/>
</dbReference>
<sequence length="276" mass="32058">MYFLKKETKIPTIRTYLFQMRTHKIALNANDVWFQANNDKVKVIVDGIELDQFDPKLPNVAFFNDYQVDLVSTLTLADKQLLIRRLNLALVGMNLMVDEQATNIETFPKQIRLTTKSIDQSFDFDVEFNPKASELNVIVKVDEQPLFKLDYELVIKNSNTLQLVNRNKHLGMYIWSVADQRYQAKLLDTLQLFLQSKQMYLKEKIPLKLQDNTATFKIAKQAQPNNGENKNTNFIGYLVIAASSLFLVVVAFSFYFYKRKKSLKSHKQKAVVKTDK</sequence>
<evidence type="ECO:0000256" key="1">
    <source>
        <dbReference type="SAM" id="Phobius"/>
    </source>
</evidence>
<feature type="transmembrane region" description="Helical" evidence="1">
    <location>
        <begin position="234"/>
        <end position="257"/>
    </location>
</feature>
<dbReference type="PATRIC" id="fig|722438.3.peg.694"/>
<organism evidence="2 3">
    <name type="scientific">Mycoplasmoides pneumoniae (strain ATCC 15531 / DSM 23978 / CIP 103766 / NBRC 14401 / NCTC 10119 / FH)</name>
    <name type="common">Mycoplasma pneumoniae</name>
    <dbReference type="NCBI Taxonomy" id="722438"/>
    <lineage>
        <taxon>Bacteria</taxon>
        <taxon>Bacillati</taxon>
        <taxon>Mycoplasmatota</taxon>
        <taxon>Mycoplasmoidales</taxon>
        <taxon>Mycoplasmoidaceae</taxon>
        <taxon>Mycoplasmoides</taxon>
    </lineage>
</organism>